<organism evidence="8 9">
    <name type="scientific">Aphis glycines</name>
    <name type="common">Soybean aphid</name>
    <dbReference type="NCBI Taxonomy" id="307491"/>
    <lineage>
        <taxon>Eukaryota</taxon>
        <taxon>Metazoa</taxon>
        <taxon>Ecdysozoa</taxon>
        <taxon>Arthropoda</taxon>
        <taxon>Hexapoda</taxon>
        <taxon>Insecta</taxon>
        <taxon>Pterygota</taxon>
        <taxon>Neoptera</taxon>
        <taxon>Paraneoptera</taxon>
        <taxon>Hemiptera</taxon>
        <taxon>Sternorrhyncha</taxon>
        <taxon>Aphidomorpha</taxon>
        <taxon>Aphidoidea</taxon>
        <taxon>Aphididae</taxon>
        <taxon>Aphidini</taxon>
        <taxon>Aphis</taxon>
        <taxon>Aphis</taxon>
    </lineage>
</organism>
<evidence type="ECO:0000256" key="2">
    <source>
        <dbReference type="ARBA" id="ARBA00022483"/>
    </source>
</evidence>
<evidence type="ECO:0000259" key="7">
    <source>
        <dbReference type="Pfam" id="PF08366"/>
    </source>
</evidence>
<dbReference type="SUPFAM" id="SSF50978">
    <property type="entry name" value="WD40 repeat-like"/>
    <property type="match status" value="1"/>
</dbReference>
<dbReference type="PRINTS" id="PR00962">
    <property type="entry name" value="LETHAL2GIANT"/>
</dbReference>
<dbReference type="EMBL" id="VYZN01000009">
    <property type="protein sequence ID" value="KAE9543207.1"/>
    <property type="molecule type" value="Genomic_DNA"/>
</dbReference>
<feature type="repeat" description="WD" evidence="5">
    <location>
        <begin position="259"/>
        <end position="284"/>
    </location>
</feature>
<dbReference type="GO" id="GO:0005096">
    <property type="term" value="F:GTPase activator activity"/>
    <property type="evidence" value="ECO:0007669"/>
    <property type="project" value="TreeGrafter"/>
</dbReference>
<dbReference type="InterPro" id="IPR015943">
    <property type="entry name" value="WD40/YVTN_repeat-like_dom_sf"/>
</dbReference>
<dbReference type="PANTHER" id="PTHR10241:SF25">
    <property type="entry name" value="TOMOSYN, ISOFORM C"/>
    <property type="match status" value="1"/>
</dbReference>
<dbReference type="InterPro" id="IPR000664">
    <property type="entry name" value="Lethal2_giant"/>
</dbReference>
<evidence type="ECO:0000313" key="9">
    <source>
        <dbReference type="Proteomes" id="UP000475862"/>
    </source>
</evidence>
<dbReference type="InterPro" id="IPR001680">
    <property type="entry name" value="WD40_rpt"/>
</dbReference>
<sequence length="493" mass="53987">CFRTRPTHPGPIVHLSDNPADSSKLLIGFETGLMVLWDLKTKKPECRWQWGDSLKSIDWHFEGKQFTCSHNDGSLTTWNVKPSSKPANIIYPHAKNKTESCKPIQKVEWKSSKSGESYLIFSGGLTADTAGRVPSITIMHGKTTTVLEMDHNIVDFVTLCESPYNSDVQEPYAVAVLMQNDLVLIDLLSSGYPCFENLHPMDIHESPVSCVHYIADCPSDLIPAFYSVGSRSASKRTGYSENKWPIAGGEWSPTSCSYNEIILTGHTDGSVRFWDASAGSLQVLYKLKTAKVFEKARSKSPEGGDEDQFSVQLLSFCPESRKLAVAGISSYVVLFKFRKLESTFETTALEIPIYSESLDEAAESSPEEAPSKPPGASDDSTALVRVRTGPQKKPPGFQACLACVTPSINGEPPGQITALTINSSYGLLAYGLDNGIVIVDFIQKCVLLNISTADMYGSADPYQRAPRSPKRTTALSETSDGERCRSPSIDQVI</sequence>
<dbReference type="GO" id="GO:0005886">
    <property type="term" value="C:plasma membrane"/>
    <property type="evidence" value="ECO:0007669"/>
    <property type="project" value="TreeGrafter"/>
</dbReference>
<dbReference type="Pfam" id="PF08366">
    <property type="entry name" value="LLGL"/>
    <property type="match status" value="1"/>
</dbReference>
<evidence type="ECO:0000256" key="6">
    <source>
        <dbReference type="SAM" id="MobiDB-lite"/>
    </source>
</evidence>
<dbReference type="Gene3D" id="2.130.10.10">
    <property type="entry name" value="YVTN repeat-like/Quinoprotein amine dehydrogenase"/>
    <property type="match status" value="2"/>
</dbReference>
<dbReference type="AlphaFoldDB" id="A0A6G0U2M1"/>
<dbReference type="GO" id="GO:0006893">
    <property type="term" value="P:Golgi to plasma membrane transport"/>
    <property type="evidence" value="ECO:0007669"/>
    <property type="project" value="TreeGrafter"/>
</dbReference>
<evidence type="ECO:0000256" key="1">
    <source>
        <dbReference type="ARBA" id="ARBA00008070"/>
    </source>
</evidence>
<dbReference type="InterPro" id="IPR013577">
    <property type="entry name" value="LLGL2"/>
</dbReference>
<comment type="similarity">
    <text evidence="1">Belongs to the WD repeat L(2)GL family.</text>
</comment>
<feature type="region of interest" description="Disordered" evidence="6">
    <location>
        <begin position="458"/>
        <end position="493"/>
    </location>
</feature>
<evidence type="ECO:0000256" key="3">
    <source>
        <dbReference type="ARBA" id="ARBA00022574"/>
    </source>
</evidence>
<feature type="domain" description="Lethal giant larvae homologue 2" evidence="7">
    <location>
        <begin position="94"/>
        <end position="193"/>
    </location>
</feature>
<feature type="non-terminal residue" evidence="8">
    <location>
        <position position="1"/>
    </location>
</feature>
<dbReference type="GO" id="GO:0006887">
    <property type="term" value="P:exocytosis"/>
    <property type="evidence" value="ECO:0007669"/>
    <property type="project" value="UniProtKB-KW"/>
</dbReference>
<dbReference type="GO" id="GO:0019905">
    <property type="term" value="F:syntaxin binding"/>
    <property type="evidence" value="ECO:0007669"/>
    <property type="project" value="TreeGrafter"/>
</dbReference>
<evidence type="ECO:0000256" key="4">
    <source>
        <dbReference type="ARBA" id="ARBA00022737"/>
    </source>
</evidence>
<dbReference type="InterPro" id="IPR036322">
    <property type="entry name" value="WD40_repeat_dom_sf"/>
</dbReference>
<protein>
    <recommendedName>
        <fullName evidence="7">Lethal giant larvae homologue 2 domain-containing protein</fullName>
    </recommendedName>
</protein>
<dbReference type="SMART" id="SM00320">
    <property type="entry name" value="WD40"/>
    <property type="match status" value="3"/>
</dbReference>
<dbReference type="GO" id="GO:0045159">
    <property type="term" value="F:myosin II binding"/>
    <property type="evidence" value="ECO:0007669"/>
    <property type="project" value="TreeGrafter"/>
</dbReference>
<keyword evidence="4" id="KW-0677">Repeat</keyword>
<reference evidence="8 9" key="1">
    <citation type="submission" date="2019-08" db="EMBL/GenBank/DDBJ databases">
        <title>The genome of the soybean aphid Biotype 1, its phylome, world population structure and adaptation to the North American continent.</title>
        <authorList>
            <person name="Giordano R."/>
            <person name="Donthu R.K."/>
            <person name="Hernandez A.G."/>
            <person name="Wright C.L."/>
            <person name="Zimin A.V."/>
        </authorList>
    </citation>
    <scope>NUCLEOTIDE SEQUENCE [LARGE SCALE GENOMIC DNA]</scope>
    <source>
        <tissue evidence="8">Whole aphids</tissue>
    </source>
</reference>
<keyword evidence="2" id="KW-0268">Exocytosis</keyword>
<comment type="caution">
    <text evidence="8">The sequence shown here is derived from an EMBL/GenBank/DDBJ whole genome shotgun (WGS) entry which is preliminary data.</text>
</comment>
<evidence type="ECO:0000256" key="5">
    <source>
        <dbReference type="PROSITE-ProRule" id="PRU00221"/>
    </source>
</evidence>
<keyword evidence="9" id="KW-1185">Reference proteome</keyword>
<dbReference type="OrthoDB" id="19944at2759"/>
<accession>A0A6G0U2M1</accession>
<dbReference type="Proteomes" id="UP000475862">
    <property type="component" value="Unassembled WGS sequence"/>
</dbReference>
<feature type="region of interest" description="Disordered" evidence="6">
    <location>
        <begin position="360"/>
        <end position="381"/>
    </location>
</feature>
<dbReference type="PANTHER" id="PTHR10241">
    <property type="entry name" value="LETHAL 2 GIANT LARVAE PROTEIN"/>
    <property type="match status" value="1"/>
</dbReference>
<dbReference type="PROSITE" id="PS50082">
    <property type="entry name" value="WD_REPEATS_2"/>
    <property type="match status" value="1"/>
</dbReference>
<keyword evidence="3 5" id="KW-0853">WD repeat</keyword>
<gene>
    <name evidence="8" type="ORF">AGLY_003118</name>
</gene>
<name>A0A6G0U2M1_APHGL</name>
<dbReference type="GO" id="GO:0031201">
    <property type="term" value="C:SNARE complex"/>
    <property type="evidence" value="ECO:0007669"/>
    <property type="project" value="TreeGrafter"/>
</dbReference>
<proteinExistence type="inferred from homology"/>
<evidence type="ECO:0000313" key="8">
    <source>
        <dbReference type="EMBL" id="KAE9543207.1"/>
    </source>
</evidence>